<evidence type="ECO:0000256" key="14">
    <source>
        <dbReference type="HAMAP-Rule" id="MF_01452"/>
    </source>
</evidence>
<protein>
    <recommendedName>
        <fullName evidence="14">ATP-dependent helicase/deoxyribonuclease subunit B</fullName>
        <ecNumber evidence="14">3.1.-.-</ecNumber>
    </recommendedName>
    <alternativeName>
        <fullName evidence="14">ATP-dependent helicase/nuclease subunit AddB</fullName>
    </alternativeName>
</protein>
<dbReference type="PANTHER" id="PTHR30591:SF1">
    <property type="entry name" value="RECBCD ENZYME SUBUNIT RECC"/>
    <property type="match status" value="1"/>
</dbReference>
<dbReference type="Pfam" id="PF12705">
    <property type="entry name" value="PDDEXK_1"/>
    <property type="match status" value="1"/>
</dbReference>
<comment type="subunit">
    <text evidence="14">Heterodimer of AddA and AddB.</text>
</comment>
<dbReference type="PROSITE" id="PS51217">
    <property type="entry name" value="UVRD_HELICASE_CTER"/>
    <property type="match status" value="1"/>
</dbReference>
<proteinExistence type="inferred from homology"/>
<feature type="binding site" evidence="14">
    <location>
        <position position="1116"/>
    </location>
    <ligand>
        <name>[4Fe-4S] cluster</name>
        <dbReference type="ChEBI" id="CHEBI:49883"/>
    </ligand>
</feature>
<evidence type="ECO:0000256" key="4">
    <source>
        <dbReference type="ARBA" id="ARBA00022741"/>
    </source>
</evidence>
<feature type="domain" description="UvrD-like helicase C-terminal" evidence="15">
    <location>
        <begin position="282"/>
        <end position="575"/>
    </location>
</feature>
<dbReference type="RefSeq" id="WP_144089603.1">
    <property type="nucleotide sequence ID" value="NZ_VMHE01000035.1"/>
</dbReference>
<dbReference type="Proteomes" id="UP000316425">
    <property type="component" value="Unassembled WGS sequence"/>
</dbReference>
<keyword evidence="5 14" id="KW-0227">DNA damage</keyword>
<keyword evidence="8 14" id="KW-0269">Exonuclease</keyword>
<keyword evidence="6 14" id="KW-0378">Hydrolase</keyword>
<dbReference type="PANTHER" id="PTHR30591">
    <property type="entry name" value="RECBCD ENZYME SUBUNIT RECC"/>
    <property type="match status" value="1"/>
</dbReference>
<evidence type="ECO:0000256" key="1">
    <source>
        <dbReference type="ARBA" id="ARBA00022485"/>
    </source>
</evidence>
<evidence type="ECO:0000256" key="7">
    <source>
        <dbReference type="ARBA" id="ARBA00022806"/>
    </source>
</evidence>
<sequence>MALQWITGRSGANVTEYILDELEEKLLMDPTGDPIYYIVPDQMAFQVEYELIRNRRIKGSTRAQVLSFSRLAWYLFQQVGGGTKPFITSTGTQMMLRKIVEEYKESFDSFQKAMEKQGFIDRLEKMITEMKRYRINPEILQNIVLELEHKDRLSANELALHAKLKDLQLIYAQMQERMSDLYIDAEDQMELFVAKMGETNFFQNASFYIDGFHRFTPQELFVMEAIMRQAKEVKVAMTLDDIEGSVDELDLFHQPRTTFEQLNQIAEHANVRVLHSIQLDPETRRFRHNKAMQHLEKNLEANPMPTYNGETPITFMEAVHPRAEVERIAQEIIRLVRDEQYRYRDFALLIRDQDTYNDLIETIFEDYGIPFFVDQKKSMLHHPLIELVRTGIELIERNWSYDAMFRLLKTGFIPASDQGNPLDEKAIDFLENYVLEYGIRRKDQWTSDYTWKYERLSGISFRKQTSEEQQIQIQINKYRKQVLDALESFDYAYRQANTVKEKCVAIYEWLEDIQVGKQLERLRDSYEEAGKVETAHEQEQAWNALIGLLDEFVEMLGDDELSDQLFRQLVEAGIGTLEFSQVPPSIDHVIVGDVERSRIRNVRVGFILGVIEGQYPQKPASDGLVTDEEREMLEEVGMTLADRADRVLLDDRFYIYLALTLPSDQLWISYPLSDEEGKTKTPAQLIKRLKNMFPEAESKWVLDDEDEEEPLRFIANPTKSRAVLTKELSKYLRGYLIADSYWDTLHWYMDQEDSKTRMILTSLFHSNLPVSINEDTTKELFSETIQSSVSRLETYFQCSYHYFSQYTLGLKERKQFKLEAPDIGQLFHESLRLITEWVQRDGKALFELTNEDVENYANEAITYLAPILNNQILFSSNRYRYILYKLRHVILRATNMLVYQSKQSEFKPVGIEIGFGRNQELPPLVLDLAGGYQLELNGRVDRVDQTEIDNDLYLRIIDYKSSEKDLSLVDVYYGLSLQMLTYLDVVLTHSEKWLGKKADPAGVLYFHVHNPIINNPLSEEQLEKELLKEYRMKGLLLEDRQIASAMDTSMESGTSQIAPFGFKKDGAFTKSSNIMDRELFGRMSQYTRSLMKQAGDEIVQGEVKLNPYESNNQIACTFCPFNSVCQFDPKLEENDFRRLKPEKDEIILSKMMPKGGE</sequence>
<name>A0A556P6T2_9BACI</name>
<dbReference type="AlphaFoldDB" id="A0A556P6T2"/>
<dbReference type="Pfam" id="PF21445">
    <property type="entry name" value="ADDB_N"/>
    <property type="match status" value="1"/>
</dbReference>
<dbReference type="GO" id="GO:0008409">
    <property type="term" value="F:5'-3' exonuclease activity"/>
    <property type="evidence" value="ECO:0007669"/>
    <property type="project" value="UniProtKB-UniRule"/>
</dbReference>
<dbReference type="GO" id="GO:0000724">
    <property type="term" value="P:double-strand break repair via homologous recombination"/>
    <property type="evidence" value="ECO:0007669"/>
    <property type="project" value="UniProtKB-UniRule"/>
</dbReference>
<evidence type="ECO:0000256" key="3">
    <source>
        <dbReference type="ARBA" id="ARBA00022723"/>
    </source>
</evidence>
<comment type="function">
    <text evidence="14">The heterodimer acts as both an ATP-dependent DNA helicase and an ATP-dependent, dual-direction single-stranded exonuclease. Recognizes the chi site generating a DNA molecule suitable for the initiation of homologous recombination. The AddB subunit has 5' -&gt; 3' nuclease activity but not helicase activity.</text>
</comment>
<reference evidence="16 17" key="1">
    <citation type="submission" date="2019-07" db="EMBL/GenBank/DDBJ databases">
        <title>Allobacillus sp. nov. SKP isolated from shrimp paste of Euphausiacea.</title>
        <authorList>
            <person name="Kanchanasin P."/>
            <person name="Tanasupawat S."/>
            <person name="Shi W."/>
            <person name="Wu L."/>
            <person name="Ma J."/>
        </authorList>
    </citation>
    <scope>NUCLEOTIDE SEQUENCE [LARGE SCALE GENOMIC DNA]</scope>
    <source>
        <strain evidence="16 17">SKP4-8</strain>
    </source>
</reference>
<dbReference type="InterPro" id="IPR038726">
    <property type="entry name" value="PDDEXK_AddAB-type"/>
</dbReference>
<dbReference type="Gene3D" id="3.90.320.10">
    <property type="match status" value="1"/>
</dbReference>
<evidence type="ECO:0000256" key="6">
    <source>
        <dbReference type="ARBA" id="ARBA00022801"/>
    </source>
</evidence>
<keyword evidence="7 14" id="KW-0347">Helicase</keyword>
<gene>
    <name evidence="14 16" type="primary">addB</name>
    <name evidence="16" type="ORF">FPQ13_12205</name>
</gene>
<keyword evidence="17" id="KW-1185">Reference proteome</keyword>
<dbReference type="InterPro" id="IPR049035">
    <property type="entry name" value="ADDB_N"/>
</dbReference>
<keyword evidence="2 14" id="KW-0540">Nuclease</keyword>
<evidence type="ECO:0000256" key="9">
    <source>
        <dbReference type="ARBA" id="ARBA00022840"/>
    </source>
</evidence>
<evidence type="ECO:0000256" key="10">
    <source>
        <dbReference type="ARBA" id="ARBA00023004"/>
    </source>
</evidence>
<evidence type="ECO:0000256" key="8">
    <source>
        <dbReference type="ARBA" id="ARBA00022839"/>
    </source>
</evidence>
<dbReference type="GO" id="GO:0051539">
    <property type="term" value="F:4 iron, 4 sulfur cluster binding"/>
    <property type="evidence" value="ECO:0007669"/>
    <property type="project" value="UniProtKB-KW"/>
</dbReference>
<dbReference type="GO" id="GO:0004386">
    <property type="term" value="F:helicase activity"/>
    <property type="evidence" value="ECO:0007669"/>
    <property type="project" value="UniProtKB-KW"/>
</dbReference>
<dbReference type="GO" id="GO:0003690">
    <property type="term" value="F:double-stranded DNA binding"/>
    <property type="evidence" value="ECO:0007669"/>
    <property type="project" value="UniProtKB-UniRule"/>
</dbReference>
<evidence type="ECO:0000313" key="16">
    <source>
        <dbReference type="EMBL" id="TSJ60100.1"/>
    </source>
</evidence>
<comment type="caution">
    <text evidence="16">The sequence shown here is derived from an EMBL/GenBank/DDBJ whole genome shotgun (WGS) entry which is preliminary data.</text>
</comment>
<dbReference type="Gene3D" id="6.10.140.1030">
    <property type="match status" value="1"/>
</dbReference>
<keyword evidence="11 14" id="KW-0411">Iron-sulfur</keyword>
<evidence type="ECO:0000256" key="5">
    <source>
        <dbReference type="ARBA" id="ARBA00022763"/>
    </source>
</evidence>
<dbReference type="InterPro" id="IPR011604">
    <property type="entry name" value="PDDEXK-like_dom_sf"/>
</dbReference>
<dbReference type="InterPro" id="IPR014140">
    <property type="entry name" value="DNA_helicase_suAddB"/>
</dbReference>
<keyword evidence="10 14" id="KW-0408">Iron</keyword>
<keyword evidence="3 14" id="KW-0479">Metal-binding</keyword>
<dbReference type="InterPro" id="IPR027417">
    <property type="entry name" value="P-loop_NTPase"/>
</dbReference>
<comment type="similarity">
    <text evidence="14">Belongs to the helicase family. AddB/RexB type 1 subfamily.</text>
</comment>
<keyword evidence="9 14" id="KW-0067">ATP-binding</keyword>
<organism evidence="16 17">
    <name type="scientific">Allobacillus salarius</name>
    <dbReference type="NCBI Taxonomy" id="1955272"/>
    <lineage>
        <taxon>Bacteria</taxon>
        <taxon>Bacillati</taxon>
        <taxon>Bacillota</taxon>
        <taxon>Bacilli</taxon>
        <taxon>Bacillales</taxon>
        <taxon>Bacillaceae</taxon>
        <taxon>Allobacillus</taxon>
    </lineage>
</organism>
<dbReference type="OrthoDB" id="9758506at2"/>
<dbReference type="InterPro" id="IPR014017">
    <property type="entry name" value="DNA_helicase_UvrD-like_C"/>
</dbReference>
<dbReference type="EMBL" id="VMHE01000035">
    <property type="protein sequence ID" value="TSJ60100.1"/>
    <property type="molecule type" value="Genomic_DNA"/>
</dbReference>
<feature type="binding site" evidence="14">
    <location>
        <position position="1119"/>
    </location>
    <ligand>
        <name>[4Fe-4S] cluster</name>
        <dbReference type="ChEBI" id="CHEBI:49883"/>
    </ligand>
</feature>
<dbReference type="SUPFAM" id="SSF52540">
    <property type="entry name" value="P-loop containing nucleoside triphosphate hydrolases"/>
    <property type="match status" value="1"/>
</dbReference>
<comment type="cofactor">
    <cofactor evidence="14">
        <name>[4Fe-4S] cluster</name>
        <dbReference type="ChEBI" id="CHEBI:49883"/>
    </cofactor>
    <text evidence="14">Binds 1 [4Fe-4S] cluster.</text>
</comment>
<accession>A0A556P6T2</accession>
<dbReference type="EC" id="3.1.-.-" evidence="14"/>
<dbReference type="GO" id="GO:0005524">
    <property type="term" value="F:ATP binding"/>
    <property type="evidence" value="ECO:0007669"/>
    <property type="project" value="UniProtKB-UniRule"/>
</dbReference>
<evidence type="ECO:0000313" key="17">
    <source>
        <dbReference type="Proteomes" id="UP000316425"/>
    </source>
</evidence>
<keyword evidence="4 14" id="KW-0547">Nucleotide-binding</keyword>
<comment type="cofactor">
    <cofactor evidence="14">
        <name>Mg(2+)</name>
        <dbReference type="ChEBI" id="CHEBI:18420"/>
    </cofactor>
</comment>
<dbReference type="NCBIfam" id="TIGR02773">
    <property type="entry name" value="addB_Gpos"/>
    <property type="match status" value="1"/>
</dbReference>
<evidence type="ECO:0000259" key="15">
    <source>
        <dbReference type="PROSITE" id="PS51217"/>
    </source>
</evidence>
<feature type="binding site" evidence="14">
    <location>
        <position position="798"/>
    </location>
    <ligand>
        <name>[4Fe-4S] cluster</name>
        <dbReference type="ChEBI" id="CHEBI:49883"/>
    </ligand>
</feature>
<feature type="binding site" evidence="14">
    <location>
        <position position="1125"/>
    </location>
    <ligand>
        <name>[4Fe-4S] cluster</name>
        <dbReference type="ChEBI" id="CHEBI:49883"/>
    </ligand>
</feature>
<evidence type="ECO:0000256" key="12">
    <source>
        <dbReference type="ARBA" id="ARBA00023125"/>
    </source>
</evidence>
<keyword evidence="13 14" id="KW-0234">DNA repair</keyword>
<comment type="miscellaneous">
    <text evidence="14">Despite having conserved helicase domains, this subunit does not have helicase activity.</text>
</comment>
<dbReference type="GO" id="GO:0046872">
    <property type="term" value="F:metal ion binding"/>
    <property type="evidence" value="ECO:0007669"/>
    <property type="project" value="UniProtKB-KW"/>
</dbReference>
<dbReference type="HAMAP" id="MF_01452">
    <property type="entry name" value="AddB_type1"/>
    <property type="match status" value="1"/>
</dbReference>
<keyword evidence="1 14" id="KW-0004">4Fe-4S</keyword>
<evidence type="ECO:0000256" key="11">
    <source>
        <dbReference type="ARBA" id="ARBA00023014"/>
    </source>
</evidence>
<keyword evidence="12 14" id="KW-0238">DNA-binding</keyword>
<dbReference type="Gene3D" id="3.40.50.300">
    <property type="entry name" value="P-loop containing nucleotide triphosphate hydrolases"/>
    <property type="match status" value="3"/>
</dbReference>
<evidence type="ECO:0000256" key="2">
    <source>
        <dbReference type="ARBA" id="ARBA00022722"/>
    </source>
</evidence>
<evidence type="ECO:0000256" key="13">
    <source>
        <dbReference type="ARBA" id="ARBA00023204"/>
    </source>
</evidence>